<keyword evidence="3" id="KW-1185">Reference proteome</keyword>
<accession>A0ABW0LHF1</accession>
<keyword evidence="1" id="KW-0812">Transmembrane</keyword>
<keyword evidence="1" id="KW-0472">Membrane</keyword>
<evidence type="ECO:0000256" key="1">
    <source>
        <dbReference type="SAM" id="Phobius"/>
    </source>
</evidence>
<dbReference type="Pfam" id="PF11167">
    <property type="entry name" value="DUF2953"/>
    <property type="match status" value="1"/>
</dbReference>
<dbReference type="Proteomes" id="UP001596147">
    <property type="component" value="Unassembled WGS sequence"/>
</dbReference>
<keyword evidence="1" id="KW-1133">Transmembrane helix</keyword>
<dbReference type="EMBL" id="JBHSMC010000005">
    <property type="protein sequence ID" value="MFC5464412.1"/>
    <property type="molecule type" value="Genomic_DNA"/>
</dbReference>
<dbReference type="InterPro" id="IPR021338">
    <property type="entry name" value="DUF2953"/>
</dbReference>
<name>A0ABW0LHF1_9BACI</name>
<reference evidence="3" key="1">
    <citation type="journal article" date="2019" name="Int. J. Syst. Evol. Microbiol.">
        <title>The Global Catalogue of Microorganisms (GCM) 10K type strain sequencing project: providing services to taxonomists for standard genome sequencing and annotation.</title>
        <authorList>
            <consortium name="The Broad Institute Genomics Platform"/>
            <consortium name="The Broad Institute Genome Sequencing Center for Infectious Disease"/>
            <person name="Wu L."/>
            <person name="Ma J."/>
        </authorList>
    </citation>
    <scope>NUCLEOTIDE SEQUENCE [LARGE SCALE GENOMIC DNA]</scope>
    <source>
        <strain evidence="3">CGMCC 1.12237</strain>
    </source>
</reference>
<evidence type="ECO:0000313" key="3">
    <source>
        <dbReference type="Proteomes" id="UP001596147"/>
    </source>
</evidence>
<sequence>MYIFLMIVLCIIAFTLLILIMNIKFEFIIKIHTPQNTISLKIITLYGLVRIKREFQLSEFVSKLNEREQDFVEEDSTASLDTIFPVLKVLYKDIVMFIKKIKIYILEWSSQIGLGDAASSAIGAGTVWSIKGTIIAFLQSKLNFKRSPEIKVIPDFQGFSAQTYIKCMLKLKAGNAIWTGYKVLKTWKNYRNEMDTGKYDHIKQQVGGF</sequence>
<organism evidence="2 3">
    <name type="scientific">Lederbergia graminis</name>
    <dbReference type="NCBI Taxonomy" id="735518"/>
    <lineage>
        <taxon>Bacteria</taxon>
        <taxon>Bacillati</taxon>
        <taxon>Bacillota</taxon>
        <taxon>Bacilli</taxon>
        <taxon>Bacillales</taxon>
        <taxon>Bacillaceae</taxon>
        <taxon>Lederbergia</taxon>
    </lineage>
</organism>
<proteinExistence type="predicted"/>
<comment type="caution">
    <text evidence="2">The sequence shown here is derived from an EMBL/GenBank/DDBJ whole genome shotgun (WGS) entry which is preliminary data.</text>
</comment>
<protein>
    <submittedName>
        <fullName evidence="2">DUF2953 domain-containing protein</fullName>
    </submittedName>
</protein>
<feature type="transmembrane region" description="Helical" evidence="1">
    <location>
        <begin position="6"/>
        <end position="23"/>
    </location>
</feature>
<evidence type="ECO:0000313" key="2">
    <source>
        <dbReference type="EMBL" id="MFC5464412.1"/>
    </source>
</evidence>
<gene>
    <name evidence="2" type="ORF">ACFPM4_06510</name>
</gene>